<name>A0A8B7NYM6_HYAAZ</name>
<dbReference type="RefSeq" id="XP_018018805.1">
    <property type="nucleotide sequence ID" value="XM_018163316.2"/>
</dbReference>
<feature type="chain" id="PRO_5034760648" evidence="2">
    <location>
        <begin position="20"/>
        <end position="907"/>
    </location>
</feature>
<gene>
    <name evidence="4" type="primary">LOC108675318</name>
</gene>
<feature type="region of interest" description="Disordered" evidence="1">
    <location>
        <begin position="606"/>
        <end position="631"/>
    </location>
</feature>
<evidence type="ECO:0000256" key="2">
    <source>
        <dbReference type="SAM" id="SignalP"/>
    </source>
</evidence>
<evidence type="ECO:0000256" key="1">
    <source>
        <dbReference type="SAM" id="MobiDB-lite"/>
    </source>
</evidence>
<feature type="region of interest" description="Disordered" evidence="1">
    <location>
        <begin position="885"/>
        <end position="907"/>
    </location>
</feature>
<feature type="signal peptide" evidence="2">
    <location>
        <begin position="1"/>
        <end position="19"/>
    </location>
</feature>
<proteinExistence type="predicted"/>
<organism evidence="3 4">
    <name type="scientific">Hyalella azteca</name>
    <name type="common">Amphipod</name>
    <dbReference type="NCBI Taxonomy" id="294128"/>
    <lineage>
        <taxon>Eukaryota</taxon>
        <taxon>Metazoa</taxon>
        <taxon>Ecdysozoa</taxon>
        <taxon>Arthropoda</taxon>
        <taxon>Crustacea</taxon>
        <taxon>Multicrustacea</taxon>
        <taxon>Malacostraca</taxon>
        <taxon>Eumalacostraca</taxon>
        <taxon>Peracarida</taxon>
        <taxon>Amphipoda</taxon>
        <taxon>Senticaudata</taxon>
        <taxon>Talitrida</taxon>
        <taxon>Talitroidea</taxon>
        <taxon>Hyalellidae</taxon>
        <taxon>Hyalella</taxon>
    </lineage>
</organism>
<keyword evidence="3" id="KW-1185">Reference proteome</keyword>
<dbReference type="GeneID" id="108675318"/>
<accession>A0A8B7NYM6</accession>
<reference evidence="4" key="1">
    <citation type="submission" date="2025-08" db="UniProtKB">
        <authorList>
            <consortium name="RefSeq"/>
        </authorList>
    </citation>
    <scope>IDENTIFICATION</scope>
    <source>
        <tissue evidence="4">Whole organism</tissue>
    </source>
</reference>
<sequence>MMDVRGMILILALCRNAEAGLLEEALSTVHKTIFSDQRVINPFASLQGFKSNSVNIGNGSNDDPTSMHFKNQDFSIVLGKAGLEAIDSILDRVFNFTRKLNSQNLPFIIGNSTAAGNLDDARYATEADESSLRQTVLPQESREDNFQNFDDNFQLNRNFDVSSKSFDSLKTLKRRRPILTARDAPNYYDPSDGALKVDKNFLDLHLNENRIRTGNGLEFTSVSDEQRNLESHKTKAISMSSFNDGRLNEQNRFENTKDPSNFPASQIFANAQTTHIEPYPSLTSNTTDFNVPPTTTNNPYTHISPDPSAKKIITEARDVVTTSDDEQIRLLGLQLPGVGNFVMQRPPDPPDLPVRQQLTSTPFFSTSSGARNEGPSVGDLLGVVEPAGFPADEANSRYPVILSEPAQTTLQLITQEDQFSSKYNKNDRSIGTSPWPILGREAYQDNRQHLGKTIHDSIEDFEKNRWRHPANQPPKENREHGLFTSVVPKQNVEHQITVKNSGEIKNLLSNNLTTVSINSPNLENIVIYTNNPTVSVADQTKRPSQTEHESASINESQANADHYLSPQVLSSANPDFPLYPPLGNSSVEVTLASQLPIQESDNAIRDEAHTESETPQSIPGFESTTSDANITSNENSDLWAITGVKAENSTPSSTVTAFHTAPPVLFTAVNSLYHIKGSTSAGLPPGSHQSYSQIPVSSSIPTSESEINDFLSMVTAAGGISSLFRNFNSFLTSPSATYGSSLNHFRPAQFSSDQRDAQSQSLQNLALQSQRFDPAIRRKNLHDYLTRVFRSQQLVYDDFDQLLVNLLLQEPTHRPKKQHDVNGRLSPAQQSLLLSLIGANAGRNLQFGDRLMPSQSSALETNIQYYNAFDSASPQQRRVYLQPLQRNSDLDTAREGTSPTSGHPLLG</sequence>
<dbReference type="OrthoDB" id="10655542at2759"/>
<protein>
    <submittedName>
        <fullName evidence="4">Uncharacterized protein LOC108675318</fullName>
    </submittedName>
</protein>
<keyword evidence="2" id="KW-0732">Signal</keyword>
<dbReference type="AlphaFoldDB" id="A0A8B7NYM6"/>
<feature type="compositionally biased region" description="Polar residues" evidence="1">
    <location>
        <begin position="613"/>
        <end position="631"/>
    </location>
</feature>
<dbReference type="KEGG" id="hazt:108675318"/>
<evidence type="ECO:0000313" key="3">
    <source>
        <dbReference type="Proteomes" id="UP000694843"/>
    </source>
</evidence>
<evidence type="ECO:0000313" key="4">
    <source>
        <dbReference type="RefSeq" id="XP_018018805.1"/>
    </source>
</evidence>
<dbReference type="Proteomes" id="UP000694843">
    <property type="component" value="Unplaced"/>
</dbReference>